<comment type="cofactor">
    <cofactor evidence="9">
        <name>Mg(2+)</name>
        <dbReference type="ChEBI" id="CHEBI:18420"/>
    </cofactor>
    <text evidence="9">Binds 1 Mg(2+) ion per subunit.</text>
</comment>
<sequence>MYHKLQYISQGTTIEKQLYNIHNALDNGCDWVQLRFKNQSAKDCFVLAEAVKFLCEEYLANFIINDHVYLAQQIAADGVHLGLLDTKIEEARAILGNTKIIGATANTFGDIQNHIKNGCDYIGLGPLRFTTTKEKLSPILGFEGYHEIMRKLKENNLQIPVYAIGGIIADDIETLMETGVHGIAVSGLITNSNQKEELIQQLNEKLYANIFV</sequence>
<feature type="binding site" evidence="9">
    <location>
        <begin position="33"/>
        <end position="37"/>
    </location>
    <ligand>
        <name>4-amino-2-methyl-5-(diphosphooxymethyl)pyrimidine</name>
        <dbReference type="ChEBI" id="CHEBI:57841"/>
    </ligand>
</feature>
<dbReference type="GO" id="GO:0005737">
    <property type="term" value="C:cytoplasm"/>
    <property type="evidence" value="ECO:0007669"/>
    <property type="project" value="TreeGrafter"/>
</dbReference>
<evidence type="ECO:0000256" key="4">
    <source>
        <dbReference type="ARBA" id="ARBA00022842"/>
    </source>
</evidence>
<comment type="caution">
    <text evidence="13">The sequence shown here is derived from an EMBL/GenBank/DDBJ whole genome shotgun (WGS) entry which is preliminary data.</text>
</comment>
<dbReference type="InterPro" id="IPR036206">
    <property type="entry name" value="ThiamineP_synth_sf"/>
</dbReference>
<dbReference type="HAMAP" id="MF_00097">
    <property type="entry name" value="TMP_synthase"/>
    <property type="match status" value="1"/>
</dbReference>
<dbReference type="NCBIfam" id="NF000736">
    <property type="entry name" value="PRK00043.2-3"/>
    <property type="match status" value="1"/>
</dbReference>
<dbReference type="InterPro" id="IPR013785">
    <property type="entry name" value="Aldolase_TIM"/>
</dbReference>
<dbReference type="PANTHER" id="PTHR20857:SF15">
    <property type="entry name" value="THIAMINE-PHOSPHATE SYNTHASE"/>
    <property type="match status" value="1"/>
</dbReference>
<evidence type="ECO:0000256" key="6">
    <source>
        <dbReference type="ARBA" id="ARBA00047334"/>
    </source>
</evidence>
<evidence type="ECO:0000313" key="14">
    <source>
        <dbReference type="Proteomes" id="UP000288102"/>
    </source>
</evidence>
<evidence type="ECO:0000256" key="8">
    <source>
        <dbReference type="ARBA" id="ARBA00047883"/>
    </source>
</evidence>
<protein>
    <recommendedName>
        <fullName evidence="9">Thiamine-phosphate synthase</fullName>
        <shortName evidence="9">TP synthase</shortName>
        <shortName evidence="9">TPS</shortName>
        <ecNumber evidence="9">2.5.1.3</ecNumber>
    </recommendedName>
    <alternativeName>
        <fullName evidence="9">Thiamine-phosphate pyrophosphorylase</fullName>
        <shortName evidence="9">TMP pyrophosphorylase</shortName>
        <shortName evidence="9">TMP-PPase</shortName>
    </alternativeName>
</protein>
<evidence type="ECO:0000256" key="1">
    <source>
        <dbReference type="ARBA" id="ARBA00005165"/>
    </source>
</evidence>
<comment type="function">
    <text evidence="9">Condenses 4-methyl-5-(beta-hydroxyethyl)thiazole monophosphate (THZ-P) and 2-methyl-4-amino-5-hydroxymethyl pyrimidine pyrophosphate (HMP-PP) to form thiamine monophosphate (TMP).</text>
</comment>
<dbReference type="NCBIfam" id="TIGR00693">
    <property type="entry name" value="thiE"/>
    <property type="match status" value="1"/>
</dbReference>
<name>A0A434A9A4_9FLAO</name>
<comment type="caution">
    <text evidence="9">Lacks conserved residue(s) required for the propagation of feature annotation.</text>
</comment>
<dbReference type="RefSeq" id="WP_127337742.1">
    <property type="nucleotide sequence ID" value="NZ_QWDM01000004.1"/>
</dbReference>
<dbReference type="InterPro" id="IPR022998">
    <property type="entry name" value="ThiamineP_synth_TenI"/>
</dbReference>
<dbReference type="PANTHER" id="PTHR20857">
    <property type="entry name" value="THIAMINE-PHOSPHATE PYROPHOSPHORYLASE"/>
    <property type="match status" value="1"/>
</dbReference>
<keyword evidence="5 9" id="KW-0784">Thiamine biosynthesis</keyword>
<dbReference type="GO" id="GO:0000287">
    <property type="term" value="F:magnesium ion binding"/>
    <property type="evidence" value="ECO:0007669"/>
    <property type="project" value="UniProtKB-UniRule"/>
</dbReference>
<dbReference type="GO" id="GO:0004789">
    <property type="term" value="F:thiamine-phosphate diphosphorylase activity"/>
    <property type="evidence" value="ECO:0007669"/>
    <property type="project" value="UniProtKB-UniRule"/>
</dbReference>
<dbReference type="Gene3D" id="3.20.20.70">
    <property type="entry name" value="Aldolase class I"/>
    <property type="match status" value="1"/>
</dbReference>
<feature type="binding site" evidence="9">
    <location>
        <position position="104"/>
    </location>
    <ligand>
        <name>4-amino-2-methyl-5-(diphosphooxymethyl)pyrimidine</name>
        <dbReference type="ChEBI" id="CHEBI:57841"/>
    </ligand>
</feature>
<feature type="binding site" evidence="9">
    <location>
        <position position="85"/>
    </location>
    <ligand>
        <name>Mg(2+)</name>
        <dbReference type="ChEBI" id="CHEBI:18420"/>
    </ligand>
</feature>
<feature type="binding site" evidence="9">
    <location>
        <position position="166"/>
    </location>
    <ligand>
        <name>2-[(2R,5Z)-2-carboxy-4-methylthiazol-5(2H)-ylidene]ethyl phosphate</name>
        <dbReference type="ChEBI" id="CHEBI:62899"/>
    </ligand>
</feature>
<dbReference type="EC" id="2.5.1.3" evidence="9"/>
<evidence type="ECO:0000256" key="9">
    <source>
        <dbReference type="HAMAP-Rule" id="MF_00097"/>
    </source>
</evidence>
<comment type="catalytic activity">
    <reaction evidence="8 9 10">
        <text>2-[(2R,5Z)-2-carboxy-4-methylthiazol-5(2H)-ylidene]ethyl phosphate + 4-amino-2-methyl-5-(diphosphooxymethyl)pyrimidine + 2 H(+) = thiamine phosphate + CO2 + diphosphate</text>
        <dbReference type="Rhea" id="RHEA:47844"/>
        <dbReference type="ChEBI" id="CHEBI:15378"/>
        <dbReference type="ChEBI" id="CHEBI:16526"/>
        <dbReference type="ChEBI" id="CHEBI:33019"/>
        <dbReference type="ChEBI" id="CHEBI:37575"/>
        <dbReference type="ChEBI" id="CHEBI:57841"/>
        <dbReference type="ChEBI" id="CHEBI:62899"/>
        <dbReference type="EC" id="2.5.1.3"/>
    </reaction>
</comment>
<dbReference type="CDD" id="cd00564">
    <property type="entry name" value="TMP_TenI"/>
    <property type="match status" value="1"/>
</dbReference>
<keyword evidence="2 9" id="KW-0808">Transferase</keyword>
<proteinExistence type="inferred from homology"/>
<feature type="binding site" evidence="9">
    <location>
        <position position="133"/>
    </location>
    <ligand>
        <name>4-amino-2-methyl-5-(diphosphooxymethyl)pyrimidine</name>
        <dbReference type="ChEBI" id="CHEBI:57841"/>
    </ligand>
</feature>
<keyword evidence="4 9" id="KW-0460">Magnesium</keyword>
<dbReference type="AlphaFoldDB" id="A0A434A9A4"/>
<accession>A0A434A9A4</accession>
<dbReference type="GO" id="GO:0009228">
    <property type="term" value="P:thiamine biosynthetic process"/>
    <property type="evidence" value="ECO:0007669"/>
    <property type="project" value="UniProtKB-KW"/>
</dbReference>
<keyword evidence="14" id="KW-1185">Reference proteome</keyword>
<keyword evidence="3 9" id="KW-0479">Metal-binding</keyword>
<dbReference type="UniPathway" id="UPA00060">
    <property type="reaction ID" value="UER00141"/>
</dbReference>
<feature type="domain" description="Thiamine phosphate synthase/TenI" evidence="12">
    <location>
        <begin position="15"/>
        <end position="186"/>
    </location>
</feature>
<evidence type="ECO:0000256" key="5">
    <source>
        <dbReference type="ARBA" id="ARBA00022977"/>
    </source>
</evidence>
<dbReference type="SUPFAM" id="SSF51391">
    <property type="entry name" value="Thiamin phosphate synthase"/>
    <property type="match status" value="1"/>
</dbReference>
<dbReference type="EMBL" id="QWDM01000004">
    <property type="protein sequence ID" value="RUT70963.1"/>
    <property type="molecule type" value="Genomic_DNA"/>
</dbReference>
<organism evidence="13 14">
    <name type="scientific">Flavobacterium cupreum</name>
    <dbReference type="NCBI Taxonomy" id="2133766"/>
    <lineage>
        <taxon>Bacteria</taxon>
        <taxon>Pseudomonadati</taxon>
        <taxon>Bacteroidota</taxon>
        <taxon>Flavobacteriia</taxon>
        <taxon>Flavobacteriales</taxon>
        <taxon>Flavobacteriaceae</taxon>
        <taxon>Flavobacterium</taxon>
    </lineage>
</organism>
<evidence type="ECO:0000256" key="10">
    <source>
        <dbReference type="RuleBase" id="RU003826"/>
    </source>
</evidence>
<comment type="catalytic activity">
    <reaction evidence="7 9 10">
        <text>2-(2-carboxy-4-methylthiazol-5-yl)ethyl phosphate + 4-amino-2-methyl-5-(diphosphooxymethyl)pyrimidine + 2 H(+) = thiamine phosphate + CO2 + diphosphate</text>
        <dbReference type="Rhea" id="RHEA:47848"/>
        <dbReference type="ChEBI" id="CHEBI:15378"/>
        <dbReference type="ChEBI" id="CHEBI:16526"/>
        <dbReference type="ChEBI" id="CHEBI:33019"/>
        <dbReference type="ChEBI" id="CHEBI:37575"/>
        <dbReference type="ChEBI" id="CHEBI:57841"/>
        <dbReference type="ChEBI" id="CHEBI:62890"/>
        <dbReference type="EC" id="2.5.1.3"/>
    </reaction>
</comment>
<evidence type="ECO:0000256" key="3">
    <source>
        <dbReference type="ARBA" id="ARBA00022723"/>
    </source>
</evidence>
<feature type="binding site" evidence="9">
    <location>
        <begin position="130"/>
        <end position="132"/>
    </location>
    <ligand>
        <name>2-[(2R,5Z)-2-carboxy-4-methylthiazol-5(2H)-ylidene]ethyl phosphate</name>
        <dbReference type="ChEBI" id="CHEBI:62899"/>
    </ligand>
</feature>
<feature type="binding site" evidence="9">
    <location>
        <position position="65"/>
    </location>
    <ligand>
        <name>4-amino-2-methyl-5-(diphosphooxymethyl)pyrimidine</name>
        <dbReference type="ChEBI" id="CHEBI:57841"/>
    </ligand>
</feature>
<evidence type="ECO:0000259" key="12">
    <source>
        <dbReference type="Pfam" id="PF02581"/>
    </source>
</evidence>
<gene>
    <name evidence="9" type="primary">thiE</name>
    <name evidence="13" type="ORF">D0817_07405</name>
</gene>
<dbReference type="Proteomes" id="UP000288102">
    <property type="component" value="Unassembled WGS sequence"/>
</dbReference>
<reference evidence="14" key="1">
    <citation type="journal article" date="2019" name="Syst. Appl. Microbiol.">
        <title>Flavobacterium circumlabens sp. nov. and Flavobacterium cupreum sp. nov., two psychrotrophic species isolated from Antarctic environmental samples.</title>
        <authorList>
            <person name="Kralova S."/>
            <person name="Busse H.-J."/>
            <person name="Svec P."/>
            <person name="Maslanova I."/>
            <person name="Stankova E."/>
            <person name="Bartak M."/>
            <person name="Sedlacek I."/>
        </authorList>
    </citation>
    <scope>NUCLEOTIDE SEQUENCE [LARGE SCALE GENOMIC DNA]</scope>
    <source>
        <strain evidence="14">CCM 8825</strain>
    </source>
</reference>
<evidence type="ECO:0000256" key="7">
    <source>
        <dbReference type="ARBA" id="ARBA00047851"/>
    </source>
</evidence>
<feature type="binding site" evidence="9">
    <location>
        <position position="66"/>
    </location>
    <ligand>
        <name>Mg(2+)</name>
        <dbReference type="ChEBI" id="CHEBI:18420"/>
    </ligand>
</feature>
<dbReference type="Pfam" id="PF02581">
    <property type="entry name" value="TMP-TENI"/>
    <property type="match status" value="1"/>
</dbReference>
<dbReference type="OrthoDB" id="9812206at2"/>
<comment type="similarity">
    <text evidence="9 10">Belongs to the thiamine-phosphate synthase family.</text>
</comment>
<comment type="catalytic activity">
    <reaction evidence="6 9 10">
        <text>4-methyl-5-(2-phosphooxyethyl)-thiazole + 4-amino-2-methyl-5-(diphosphooxymethyl)pyrimidine + H(+) = thiamine phosphate + diphosphate</text>
        <dbReference type="Rhea" id="RHEA:22328"/>
        <dbReference type="ChEBI" id="CHEBI:15378"/>
        <dbReference type="ChEBI" id="CHEBI:33019"/>
        <dbReference type="ChEBI" id="CHEBI:37575"/>
        <dbReference type="ChEBI" id="CHEBI:57841"/>
        <dbReference type="ChEBI" id="CHEBI:58296"/>
        <dbReference type="EC" id="2.5.1.3"/>
    </reaction>
</comment>
<evidence type="ECO:0000256" key="11">
    <source>
        <dbReference type="RuleBase" id="RU004253"/>
    </source>
</evidence>
<evidence type="ECO:0000256" key="2">
    <source>
        <dbReference type="ARBA" id="ARBA00022679"/>
    </source>
</evidence>
<comment type="pathway">
    <text evidence="1 9 11">Cofactor biosynthesis; thiamine diphosphate biosynthesis; thiamine phosphate from 4-amino-2-methyl-5-diphosphomethylpyrimidine and 4-methyl-5-(2-phosphoethyl)-thiazole: step 1/1.</text>
</comment>
<evidence type="ECO:0000313" key="13">
    <source>
        <dbReference type="EMBL" id="RUT70963.1"/>
    </source>
</evidence>
<dbReference type="GO" id="GO:0009229">
    <property type="term" value="P:thiamine diphosphate biosynthetic process"/>
    <property type="evidence" value="ECO:0007669"/>
    <property type="project" value="UniProtKB-UniRule"/>
</dbReference>
<dbReference type="InterPro" id="IPR034291">
    <property type="entry name" value="TMP_synthase"/>
</dbReference>